<keyword evidence="4 7" id="KW-0812">Transmembrane</keyword>
<dbReference type="Pfam" id="PF13641">
    <property type="entry name" value="Glyco_tranf_2_3"/>
    <property type="match status" value="1"/>
</dbReference>
<comment type="caution">
    <text evidence="8">The sequence shown here is derived from an EMBL/GenBank/DDBJ whole genome shotgun (WGS) entry which is preliminary data.</text>
</comment>
<dbReference type="PANTHER" id="PTHR43867">
    <property type="entry name" value="CELLULOSE SYNTHASE CATALYTIC SUBUNIT A [UDP-FORMING]"/>
    <property type="match status" value="1"/>
</dbReference>
<evidence type="ECO:0000256" key="1">
    <source>
        <dbReference type="ARBA" id="ARBA00004141"/>
    </source>
</evidence>
<dbReference type="InterPro" id="IPR050321">
    <property type="entry name" value="Glycosyltr_2/OpgH_subfam"/>
</dbReference>
<dbReference type="Gene3D" id="3.90.550.10">
    <property type="entry name" value="Spore Coat Polysaccharide Biosynthesis Protein SpsA, Chain A"/>
    <property type="match status" value="1"/>
</dbReference>
<dbReference type="RefSeq" id="WP_370441160.1">
    <property type="nucleotide sequence ID" value="NZ_JBGFTU010000008.1"/>
</dbReference>
<feature type="transmembrane region" description="Helical" evidence="7">
    <location>
        <begin position="338"/>
        <end position="362"/>
    </location>
</feature>
<sequence>MVPVSVTIVLFLLHSLTMFVLSGRDRPPAGEPPDLLFVVLIPCLDEGVVIDRTLHRLRALDVPNVRVLVVDDGSADTTADLVAAHAADDPRIGLLTRRLPLARQGKGRALNDAFTRLVGSPLVAGHREEDVVVVVLDADGRPEANMFTEAGRHFADPRCGAVQVGVRMYNVAESLLARMQDFEFVVFTEVYQRGRMRTGSVGLGGNGQFARLKALRDLGGDPWTECLTEDLDLGIRLQVLGWQNRFARTTYVAQQAVVSPRRLLRQRTRWFQGHLQCLRRIPLIIRSPLTLVSSLDLVHHLLAPLVILLTSSLPVLLSIWAVLYALDSSHPLTHLDLVPWFVWVGAYAITFGLAPLLGYVYWRTTRLPAWRVLLLAHVYVLYAWLWYVAGWWAVVRTARGRSGWAKTARTRSAETLVVEQRAAA</sequence>
<evidence type="ECO:0000256" key="4">
    <source>
        <dbReference type="ARBA" id="ARBA00022692"/>
    </source>
</evidence>
<organism evidence="8 9">
    <name type="scientific">Kineococcus halophytocola</name>
    <dbReference type="NCBI Taxonomy" id="3234027"/>
    <lineage>
        <taxon>Bacteria</taxon>
        <taxon>Bacillati</taxon>
        <taxon>Actinomycetota</taxon>
        <taxon>Actinomycetes</taxon>
        <taxon>Kineosporiales</taxon>
        <taxon>Kineosporiaceae</taxon>
        <taxon>Kineococcus</taxon>
    </lineage>
</organism>
<evidence type="ECO:0000256" key="6">
    <source>
        <dbReference type="ARBA" id="ARBA00023136"/>
    </source>
</evidence>
<evidence type="ECO:0000313" key="9">
    <source>
        <dbReference type="Proteomes" id="UP001565927"/>
    </source>
</evidence>
<feature type="transmembrane region" description="Helical" evidence="7">
    <location>
        <begin position="301"/>
        <end position="326"/>
    </location>
</feature>
<dbReference type="PANTHER" id="PTHR43867:SF2">
    <property type="entry name" value="CELLULOSE SYNTHASE CATALYTIC SUBUNIT A [UDP-FORMING]"/>
    <property type="match status" value="1"/>
</dbReference>
<protein>
    <submittedName>
        <fullName evidence="8">Glycosyltransferase family 2 protein</fullName>
        <ecNumber evidence="8">2.4.-.-</ecNumber>
    </submittedName>
</protein>
<dbReference type="Proteomes" id="UP001565927">
    <property type="component" value="Unassembled WGS sequence"/>
</dbReference>
<evidence type="ECO:0000256" key="5">
    <source>
        <dbReference type="ARBA" id="ARBA00022989"/>
    </source>
</evidence>
<evidence type="ECO:0000256" key="7">
    <source>
        <dbReference type="SAM" id="Phobius"/>
    </source>
</evidence>
<keyword evidence="9" id="KW-1185">Reference proteome</keyword>
<dbReference type="InterPro" id="IPR029044">
    <property type="entry name" value="Nucleotide-diphossugar_trans"/>
</dbReference>
<keyword evidence="5 7" id="KW-1133">Transmembrane helix</keyword>
<proteinExistence type="predicted"/>
<gene>
    <name evidence="8" type="ORF">AB2L27_08295</name>
</gene>
<evidence type="ECO:0000256" key="3">
    <source>
        <dbReference type="ARBA" id="ARBA00022679"/>
    </source>
</evidence>
<keyword evidence="3 8" id="KW-0808">Transferase</keyword>
<keyword evidence="2 8" id="KW-0328">Glycosyltransferase</keyword>
<accession>A0ABV4H241</accession>
<reference evidence="8 9" key="1">
    <citation type="submission" date="2024-07" db="EMBL/GenBank/DDBJ databases">
        <authorList>
            <person name="Thanompreechachai J."/>
            <person name="Duangmal K."/>
        </authorList>
    </citation>
    <scope>NUCLEOTIDE SEQUENCE [LARGE SCALE GENOMIC DNA]</scope>
    <source>
        <strain evidence="8 9">LSe6-4</strain>
    </source>
</reference>
<name>A0ABV4H241_9ACTN</name>
<dbReference type="EC" id="2.4.-.-" evidence="8"/>
<comment type="subcellular location">
    <subcellularLocation>
        <location evidence="1">Membrane</location>
        <topology evidence="1">Multi-pass membrane protein</topology>
    </subcellularLocation>
</comment>
<dbReference type="GO" id="GO:0016757">
    <property type="term" value="F:glycosyltransferase activity"/>
    <property type="evidence" value="ECO:0007669"/>
    <property type="project" value="UniProtKB-KW"/>
</dbReference>
<dbReference type="EMBL" id="JBGFTU010000008">
    <property type="protein sequence ID" value="MEZ0164763.1"/>
    <property type="molecule type" value="Genomic_DNA"/>
</dbReference>
<feature type="transmembrane region" description="Helical" evidence="7">
    <location>
        <begin position="374"/>
        <end position="394"/>
    </location>
</feature>
<dbReference type="SUPFAM" id="SSF53448">
    <property type="entry name" value="Nucleotide-diphospho-sugar transferases"/>
    <property type="match status" value="1"/>
</dbReference>
<evidence type="ECO:0000256" key="2">
    <source>
        <dbReference type="ARBA" id="ARBA00022676"/>
    </source>
</evidence>
<keyword evidence="6 7" id="KW-0472">Membrane</keyword>
<evidence type="ECO:0000313" key="8">
    <source>
        <dbReference type="EMBL" id="MEZ0164763.1"/>
    </source>
</evidence>